<gene>
    <name evidence="2" type="ORF">BDW02DRAFT_571387</name>
</gene>
<evidence type="ECO:0000256" key="1">
    <source>
        <dbReference type="SAM" id="MobiDB-lite"/>
    </source>
</evidence>
<feature type="compositionally biased region" description="Pro residues" evidence="1">
    <location>
        <begin position="1"/>
        <end position="17"/>
    </location>
</feature>
<evidence type="ECO:0000313" key="3">
    <source>
        <dbReference type="Proteomes" id="UP000800040"/>
    </source>
</evidence>
<keyword evidence="3" id="KW-1185">Reference proteome</keyword>
<name>A0A6A5K4I2_9PLEO</name>
<sequence>MPPPPPPSNPPHPPPTPNAFLNVVLNNPAPSRTYEANNEQAFITATQRSLQARGKDFTTCNEKTDSNAYAERQRRDEAASILESEEVVMWVAAARGEVGFCTPLFMLCWFLFSDSLTYVEYTADTRTLP</sequence>
<reference evidence="2" key="1">
    <citation type="submission" date="2020-01" db="EMBL/GenBank/DDBJ databases">
        <authorList>
            <consortium name="DOE Joint Genome Institute"/>
            <person name="Haridas S."/>
            <person name="Albert R."/>
            <person name="Binder M."/>
            <person name="Bloem J."/>
            <person name="Labutti K."/>
            <person name="Salamov A."/>
            <person name="Andreopoulos B."/>
            <person name="Baker S.E."/>
            <person name="Barry K."/>
            <person name="Bills G."/>
            <person name="Bluhm B.H."/>
            <person name="Cannon C."/>
            <person name="Castanera R."/>
            <person name="Culley D.E."/>
            <person name="Daum C."/>
            <person name="Ezra D."/>
            <person name="Gonzalez J.B."/>
            <person name="Henrissat B."/>
            <person name="Kuo A."/>
            <person name="Liang C."/>
            <person name="Lipzen A."/>
            <person name="Lutzoni F."/>
            <person name="Magnuson J."/>
            <person name="Mondo S."/>
            <person name="Nolan M."/>
            <person name="Ohm R."/>
            <person name="Pangilinan J."/>
            <person name="Park H.-J."/>
            <person name="Ramirez L."/>
            <person name="Alfaro M."/>
            <person name="Sun H."/>
            <person name="Tritt A."/>
            <person name="Yoshinaga Y."/>
            <person name="Zwiers L.-H."/>
            <person name="Turgeon B.G."/>
            <person name="Goodwin S.B."/>
            <person name="Spatafora J.W."/>
            <person name="Crous P.W."/>
            <person name="Grigoriev I.V."/>
        </authorList>
    </citation>
    <scope>NUCLEOTIDE SEQUENCE</scope>
    <source>
        <strain evidence="2">P77</strain>
    </source>
</reference>
<protein>
    <submittedName>
        <fullName evidence="2">Uncharacterized protein</fullName>
    </submittedName>
</protein>
<feature type="region of interest" description="Disordered" evidence="1">
    <location>
        <begin position="1"/>
        <end position="24"/>
    </location>
</feature>
<proteinExistence type="predicted"/>
<dbReference type="AlphaFoldDB" id="A0A6A5K4I2"/>
<organism evidence="2 3">
    <name type="scientific">Decorospora gaudefroyi</name>
    <dbReference type="NCBI Taxonomy" id="184978"/>
    <lineage>
        <taxon>Eukaryota</taxon>
        <taxon>Fungi</taxon>
        <taxon>Dikarya</taxon>
        <taxon>Ascomycota</taxon>
        <taxon>Pezizomycotina</taxon>
        <taxon>Dothideomycetes</taxon>
        <taxon>Pleosporomycetidae</taxon>
        <taxon>Pleosporales</taxon>
        <taxon>Pleosporineae</taxon>
        <taxon>Pleosporaceae</taxon>
        <taxon>Decorospora</taxon>
    </lineage>
</organism>
<evidence type="ECO:0000313" key="2">
    <source>
        <dbReference type="EMBL" id="KAF1832138.1"/>
    </source>
</evidence>
<accession>A0A6A5K4I2</accession>
<dbReference type="EMBL" id="ML975346">
    <property type="protein sequence ID" value="KAF1832138.1"/>
    <property type="molecule type" value="Genomic_DNA"/>
</dbReference>
<dbReference type="Proteomes" id="UP000800040">
    <property type="component" value="Unassembled WGS sequence"/>
</dbReference>
<dbReference type="OrthoDB" id="5372011at2759"/>